<evidence type="ECO:0008006" key="4">
    <source>
        <dbReference type="Google" id="ProtNLM"/>
    </source>
</evidence>
<evidence type="ECO:0000313" key="3">
    <source>
        <dbReference type="EMBL" id="JAU83714.1"/>
    </source>
</evidence>
<proteinExistence type="predicted"/>
<feature type="region of interest" description="Disordered" evidence="1">
    <location>
        <begin position="176"/>
        <end position="203"/>
    </location>
</feature>
<feature type="transmembrane region" description="Helical" evidence="2">
    <location>
        <begin position="349"/>
        <end position="371"/>
    </location>
</feature>
<gene>
    <name evidence="3" type="ORF">MP_TR23573_c2_g1_i1_g.68720</name>
</gene>
<reference evidence="3" key="1">
    <citation type="submission" date="2016-07" db="EMBL/GenBank/DDBJ databases">
        <title>De novo transcriptome assembly of four accessions of the metal hyperaccumulator plant Noccaea caerulescens.</title>
        <authorList>
            <person name="Blande D."/>
            <person name="Halimaa P."/>
            <person name="Tervahauta A.I."/>
            <person name="Aarts M.G."/>
            <person name="Karenlampi S.O."/>
        </authorList>
    </citation>
    <scope>NUCLEOTIDE SEQUENCE</scope>
</reference>
<dbReference type="EMBL" id="GEVM01022224">
    <property type="protein sequence ID" value="JAU83714.1"/>
    <property type="molecule type" value="Transcribed_RNA"/>
</dbReference>
<evidence type="ECO:0000256" key="1">
    <source>
        <dbReference type="SAM" id="MobiDB-lite"/>
    </source>
</evidence>
<evidence type="ECO:0000256" key="2">
    <source>
        <dbReference type="SAM" id="Phobius"/>
    </source>
</evidence>
<feature type="transmembrane region" description="Helical" evidence="2">
    <location>
        <begin position="423"/>
        <end position="446"/>
    </location>
</feature>
<keyword evidence="2" id="KW-0472">Membrane</keyword>
<feature type="transmembrane region" description="Helical" evidence="2">
    <location>
        <begin position="37"/>
        <end position="62"/>
    </location>
</feature>
<name>A0A1J3ITM4_NOCCA</name>
<keyword evidence="2" id="KW-1133">Transmembrane helix</keyword>
<sequence length="472" mass="54184">MSDHHHHHHHARLNRLRTTSQLLRQTTTSLSSHPLTFFFLTFLLFSFHTLVDHCSLLLTSFVDRDPSLRSLISRLPLHQPQSHAPTRLHHHRRAPFLQLTRLGTLDDDFFSTDEHDPNRRSLQGSSFRSPPNATAVILSGFEGISGFSRPIADNGLFLPQIIRSGFVLRLLSSDEDNRGGDDDDKSKFDESEHDQETEEYRGEKKDKEFESFVDLKLFFKRHDAAALFYLVSFLSAAYGWVILGFTTVYSLVLAIIFVTVINELLGRFPSFLDVVTSGSRLGFKRVTGFVLMKWAVRDALTQLLGLWYFGEVEDQFSFFRLFVRLKLMPFTVMPPWIRGFEKEISGFLFAWFLLDTLFGLVLAVDAFVAIVDSRRRGREIVKEGLYLVSLLLLHQAVQIKCLEAILCGFVFRSILIRIVGKSFACVIQCALKVYFMAAWLVFYLAVRCKDAHAAEGRRFGRRDMENMIDGLR</sequence>
<dbReference type="PANTHER" id="PTHR36353:SF1">
    <property type="entry name" value="TRANSMEMBRANE PROTEIN"/>
    <property type="match status" value="1"/>
</dbReference>
<feature type="compositionally biased region" description="Basic and acidic residues" evidence="1">
    <location>
        <begin position="176"/>
        <end position="190"/>
    </location>
</feature>
<dbReference type="Pfam" id="PF25105">
    <property type="entry name" value="DUF7813"/>
    <property type="match status" value="1"/>
</dbReference>
<dbReference type="InterPro" id="IPR056715">
    <property type="entry name" value="DUF7813"/>
</dbReference>
<feature type="transmembrane region" description="Helical" evidence="2">
    <location>
        <begin position="248"/>
        <end position="265"/>
    </location>
</feature>
<protein>
    <recommendedName>
        <fullName evidence="4">Transmembrane protein</fullName>
    </recommendedName>
</protein>
<dbReference type="AlphaFoldDB" id="A0A1J3ITM4"/>
<accession>A0A1J3ITM4</accession>
<organism evidence="3">
    <name type="scientific">Noccaea caerulescens</name>
    <name type="common">Alpine penny-cress</name>
    <name type="synonym">Thlaspi caerulescens</name>
    <dbReference type="NCBI Taxonomy" id="107243"/>
    <lineage>
        <taxon>Eukaryota</taxon>
        <taxon>Viridiplantae</taxon>
        <taxon>Streptophyta</taxon>
        <taxon>Embryophyta</taxon>
        <taxon>Tracheophyta</taxon>
        <taxon>Spermatophyta</taxon>
        <taxon>Magnoliopsida</taxon>
        <taxon>eudicotyledons</taxon>
        <taxon>Gunneridae</taxon>
        <taxon>Pentapetalae</taxon>
        <taxon>rosids</taxon>
        <taxon>malvids</taxon>
        <taxon>Brassicales</taxon>
        <taxon>Brassicaceae</taxon>
        <taxon>Coluteocarpeae</taxon>
        <taxon>Noccaea</taxon>
    </lineage>
</organism>
<keyword evidence="2" id="KW-0812">Transmembrane</keyword>
<dbReference type="PANTHER" id="PTHR36353">
    <property type="entry name" value="TRANSMEMBRANE PROTEIN"/>
    <property type="match status" value="1"/>
</dbReference>